<evidence type="ECO:0000259" key="1">
    <source>
        <dbReference type="Pfam" id="PF03358"/>
    </source>
</evidence>
<comment type="caution">
    <text evidence="2">The sequence shown here is derived from an EMBL/GenBank/DDBJ whole genome shotgun (WGS) entry which is preliminary data.</text>
</comment>
<organism evidence="2 3">
    <name type="scientific">Daldinia eschscholtzii</name>
    <dbReference type="NCBI Taxonomy" id="292717"/>
    <lineage>
        <taxon>Eukaryota</taxon>
        <taxon>Fungi</taxon>
        <taxon>Dikarya</taxon>
        <taxon>Ascomycota</taxon>
        <taxon>Pezizomycotina</taxon>
        <taxon>Sordariomycetes</taxon>
        <taxon>Xylariomycetidae</taxon>
        <taxon>Xylariales</taxon>
        <taxon>Hypoxylaceae</taxon>
        <taxon>Daldinia</taxon>
    </lineage>
</organism>
<dbReference type="Proteomes" id="UP001369815">
    <property type="component" value="Unassembled WGS sequence"/>
</dbReference>
<gene>
    <name evidence="2" type="ORF">Daesc_006863</name>
</gene>
<dbReference type="EMBL" id="JBANMG010000006">
    <property type="protein sequence ID" value="KAK6952328.1"/>
    <property type="molecule type" value="Genomic_DNA"/>
</dbReference>
<dbReference type="SUPFAM" id="SSF52218">
    <property type="entry name" value="Flavoproteins"/>
    <property type="match status" value="1"/>
</dbReference>
<dbReference type="Pfam" id="PF03358">
    <property type="entry name" value="FMN_red"/>
    <property type="match status" value="1"/>
</dbReference>
<dbReference type="GO" id="GO:0010181">
    <property type="term" value="F:FMN binding"/>
    <property type="evidence" value="ECO:0007669"/>
    <property type="project" value="TreeGrafter"/>
</dbReference>
<keyword evidence="3" id="KW-1185">Reference proteome</keyword>
<dbReference type="GO" id="GO:0016491">
    <property type="term" value="F:oxidoreductase activity"/>
    <property type="evidence" value="ECO:0007669"/>
    <property type="project" value="InterPro"/>
</dbReference>
<dbReference type="InterPro" id="IPR050712">
    <property type="entry name" value="NAD(P)H-dep_reductase"/>
</dbReference>
<proteinExistence type="predicted"/>
<dbReference type="PANTHER" id="PTHR30543:SF21">
    <property type="entry name" value="NAD(P)H-DEPENDENT FMN REDUCTASE LOT6"/>
    <property type="match status" value="1"/>
</dbReference>
<accession>A0AAX6MHZ7</accession>
<dbReference type="AlphaFoldDB" id="A0AAX6MHZ7"/>
<dbReference type="InterPro" id="IPR005025">
    <property type="entry name" value="FMN_Rdtase-like_dom"/>
</dbReference>
<dbReference type="InterPro" id="IPR029039">
    <property type="entry name" value="Flavoprotein-like_sf"/>
</dbReference>
<protein>
    <recommendedName>
        <fullName evidence="1">NADPH-dependent FMN reductase-like domain-containing protein</fullName>
    </recommendedName>
</protein>
<evidence type="ECO:0000313" key="3">
    <source>
        <dbReference type="Proteomes" id="UP001369815"/>
    </source>
</evidence>
<name>A0AAX6MHZ7_9PEZI</name>
<sequence length="201" mass="21691">MASKSVAVITMSTRGTRAGPNVASFVRNIIEKPLAADGISVTDVDVVKFNLPVYNEKVAPIMVPEQASFQYEHSKAWSAEIIKYDGYVLVIPEYNYSMAGGTKNAIDYLLHEWKGKPVAIISYGGSGGANASEQAKGVLSNMGLKVVETRPQLPFAKPDLFSTIGTGKLGDHTVKAWEAEHLPSIQKVAEELKTLLLQPSA</sequence>
<dbReference type="GO" id="GO:0005829">
    <property type="term" value="C:cytosol"/>
    <property type="evidence" value="ECO:0007669"/>
    <property type="project" value="TreeGrafter"/>
</dbReference>
<evidence type="ECO:0000313" key="2">
    <source>
        <dbReference type="EMBL" id="KAK6952328.1"/>
    </source>
</evidence>
<feature type="domain" description="NADPH-dependent FMN reductase-like" evidence="1">
    <location>
        <begin position="6"/>
        <end position="149"/>
    </location>
</feature>
<dbReference type="PANTHER" id="PTHR30543">
    <property type="entry name" value="CHROMATE REDUCTASE"/>
    <property type="match status" value="1"/>
</dbReference>
<dbReference type="Gene3D" id="3.40.50.360">
    <property type="match status" value="1"/>
</dbReference>
<reference evidence="2 3" key="1">
    <citation type="journal article" date="2024" name="Front Chem Biol">
        <title>Unveiling the potential of Daldinia eschscholtzii MFLUCC 19-0629 through bioactivity and bioinformatics studies for enhanced sustainable agriculture production.</title>
        <authorList>
            <person name="Brooks S."/>
            <person name="Weaver J.A."/>
            <person name="Klomchit A."/>
            <person name="Alharthi S.A."/>
            <person name="Onlamun T."/>
            <person name="Nurani R."/>
            <person name="Vong T.K."/>
            <person name="Alberti F."/>
            <person name="Greco C."/>
        </authorList>
    </citation>
    <scope>NUCLEOTIDE SEQUENCE [LARGE SCALE GENOMIC DNA]</scope>
    <source>
        <strain evidence="2">MFLUCC 19-0629</strain>
    </source>
</reference>